<feature type="chain" id="PRO_5047454298" description="DUF6268 domain-containing protein" evidence="1">
    <location>
        <begin position="24"/>
        <end position="301"/>
    </location>
</feature>
<dbReference type="InterPro" id="IPR046235">
    <property type="entry name" value="DUF6268"/>
</dbReference>
<name>A0ABU1K4K0_9FLAO</name>
<gene>
    <name evidence="3" type="ORF">GGR31_001150</name>
</gene>
<evidence type="ECO:0000256" key="1">
    <source>
        <dbReference type="SAM" id="SignalP"/>
    </source>
</evidence>
<accession>A0ABU1K4K0</accession>
<comment type="caution">
    <text evidence="3">The sequence shown here is derived from an EMBL/GenBank/DDBJ whole genome shotgun (WGS) entry which is preliminary data.</text>
</comment>
<feature type="signal peptide" evidence="1">
    <location>
        <begin position="1"/>
        <end position="23"/>
    </location>
</feature>
<protein>
    <recommendedName>
        <fullName evidence="2">DUF6268 domain-containing protein</fullName>
    </recommendedName>
</protein>
<sequence length="301" mass="34839">MNNALKLFFSFFSILFFVGFSQAQTTDLARVEYLHIPFSKGNQSLNRFRVLAQLPIPLNDEDYLVIGGEYRKLDLDFEDRFPFKTSTIESTQRIESTVGYIKKIRNSNWRIAAKTGVRISSNFQTTLGSDDYIFLSAIYAINDVKNKDENGVALGKPYRIILGLIYTTTPGRNYPIPLINYFREINDTWSYTAGVPKSLIRYSFNEKNHLQAFATLDGFFANIQKDIVVEGKDRVGQNISMTNVTLGLGYEHYFTEHILYYLYAGHTVYNEYRIRNNERDDVFVIENNNTFYVRTGIKLKI</sequence>
<evidence type="ECO:0000259" key="2">
    <source>
        <dbReference type="Pfam" id="PF19783"/>
    </source>
</evidence>
<dbReference type="Pfam" id="PF19783">
    <property type="entry name" value="DUF6268"/>
    <property type="match status" value="1"/>
</dbReference>
<dbReference type="EMBL" id="JAVDQA010000002">
    <property type="protein sequence ID" value="MDR6300519.1"/>
    <property type="molecule type" value="Genomic_DNA"/>
</dbReference>
<feature type="domain" description="DUF6268" evidence="2">
    <location>
        <begin position="92"/>
        <end position="299"/>
    </location>
</feature>
<proteinExistence type="predicted"/>
<keyword evidence="4" id="KW-1185">Reference proteome</keyword>
<dbReference type="Proteomes" id="UP001257659">
    <property type="component" value="Unassembled WGS sequence"/>
</dbReference>
<evidence type="ECO:0000313" key="4">
    <source>
        <dbReference type="Proteomes" id="UP001257659"/>
    </source>
</evidence>
<reference evidence="3 4" key="1">
    <citation type="submission" date="2023-07" db="EMBL/GenBank/DDBJ databases">
        <title>Genomic Encyclopedia of Type Strains, Phase IV (KMG-IV): sequencing the most valuable type-strain genomes for metagenomic binning, comparative biology and taxonomic classification.</title>
        <authorList>
            <person name="Goeker M."/>
        </authorList>
    </citation>
    <scope>NUCLEOTIDE SEQUENCE [LARGE SCALE GENOMIC DNA]</scope>
    <source>
        <strain evidence="3 4">DSM 102814</strain>
    </source>
</reference>
<keyword evidence="1" id="KW-0732">Signal</keyword>
<dbReference type="RefSeq" id="WP_309727423.1">
    <property type="nucleotide sequence ID" value="NZ_JAVDQA010000002.1"/>
</dbReference>
<evidence type="ECO:0000313" key="3">
    <source>
        <dbReference type="EMBL" id="MDR6300519.1"/>
    </source>
</evidence>
<organism evidence="3 4">
    <name type="scientific">Mesonia maritima</name>
    <dbReference type="NCBI Taxonomy" id="1793873"/>
    <lineage>
        <taxon>Bacteria</taxon>
        <taxon>Pseudomonadati</taxon>
        <taxon>Bacteroidota</taxon>
        <taxon>Flavobacteriia</taxon>
        <taxon>Flavobacteriales</taxon>
        <taxon>Flavobacteriaceae</taxon>
        <taxon>Mesonia</taxon>
    </lineage>
</organism>